<dbReference type="GO" id="GO:0004615">
    <property type="term" value="F:phosphomannomutase activity"/>
    <property type="evidence" value="ECO:0007669"/>
    <property type="project" value="UniProtKB-EC"/>
</dbReference>
<evidence type="ECO:0000256" key="7">
    <source>
        <dbReference type="RuleBase" id="RU004326"/>
    </source>
</evidence>
<keyword evidence="3" id="KW-0597">Phosphoprotein</keyword>
<reference evidence="12" key="1">
    <citation type="submission" date="2020-01" db="EMBL/GenBank/DDBJ databases">
        <authorList>
            <person name="Meier V. D."/>
            <person name="Meier V D."/>
        </authorList>
    </citation>
    <scope>NUCLEOTIDE SEQUENCE</scope>
    <source>
        <strain evidence="12">HLG_WM_MAG_02</strain>
    </source>
</reference>
<keyword evidence="6 12" id="KW-0413">Isomerase</keyword>
<dbReference type="InterPro" id="IPR005841">
    <property type="entry name" value="Alpha-D-phosphohexomutase_SF"/>
</dbReference>
<evidence type="ECO:0000256" key="6">
    <source>
        <dbReference type="ARBA" id="ARBA00023235"/>
    </source>
</evidence>
<gene>
    <name evidence="12" type="ORF">HELGO_WM18048</name>
</gene>
<dbReference type="Gene3D" id="3.30.310.50">
    <property type="entry name" value="Alpha-D-phosphohexomutase, C-terminal domain"/>
    <property type="match status" value="1"/>
</dbReference>
<dbReference type="AlphaFoldDB" id="A0A6S6TJ18"/>
<dbReference type="PRINTS" id="PR00509">
    <property type="entry name" value="PGMPMM"/>
</dbReference>
<dbReference type="Pfam" id="PF02878">
    <property type="entry name" value="PGM_PMM_I"/>
    <property type="match status" value="1"/>
</dbReference>
<evidence type="ECO:0000259" key="10">
    <source>
        <dbReference type="Pfam" id="PF02879"/>
    </source>
</evidence>
<dbReference type="PANTHER" id="PTHR43771">
    <property type="entry name" value="PHOSPHOMANNOMUTASE"/>
    <property type="match status" value="1"/>
</dbReference>
<organism evidence="12">
    <name type="scientific">uncultured Sulfurovum sp</name>
    <dbReference type="NCBI Taxonomy" id="269237"/>
    <lineage>
        <taxon>Bacteria</taxon>
        <taxon>Pseudomonadati</taxon>
        <taxon>Campylobacterota</taxon>
        <taxon>Epsilonproteobacteria</taxon>
        <taxon>Campylobacterales</taxon>
        <taxon>Sulfurovaceae</taxon>
        <taxon>Sulfurovum</taxon>
        <taxon>environmental samples</taxon>
    </lineage>
</organism>
<dbReference type="SUPFAM" id="SSF53738">
    <property type="entry name" value="Phosphoglucomutase, first 3 domains"/>
    <property type="match status" value="3"/>
</dbReference>
<feature type="domain" description="Alpha-D-phosphohexomutase alpha/beta/alpha" evidence="9">
    <location>
        <begin position="5"/>
        <end position="124"/>
    </location>
</feature>
<keyword evidence="5 7" id="KW-0460">Magnesium</keyword>
<keyword evidence="4 7" id="KW-0479">Metal-binding</keyword>
<evidence type="ECO:0000256" key="1">
    <source>
        <dbReference type="ARBA" id="ARBA00001946"/>
    </source>
</evidence>
<proteinExistence type="inferred from homology"/>
<feature type="domain" description="Alpha-D-phosphohexomutase alpha/beta/alpha" evidence="11">
    <location>
        <begin position="257"/>
        <end position="359"/>
    </location>
</feature>
<dbReference type="Pfam" id="PF02879">
    <property type="entry name" value="PGM_PMM_II"/>
    <property type="match status" value="1"/>
</dbReference>
<evidence type="ECO:0000256" key="4">
    <source>
        <dbReference type="ARBA" id="ARBA00022723"/>
    </source>
</evidence>
<dbReference type="EC" id="5.4.2.10" evidence="12"/>
<feature type="domain" description="Alpha-D-phosphohexomutase C-terminal" evidence="8">
    <location>
        <begin position="367"/>
        <end position="446"/>
    </location>
</feature>
<protein>
    <submittedName>
        <fullName evidence="12">Phosphomannomutase ))</fullName>
        <ecNumber evidence="12">5.4.2.10</ecNumber>
        <ecNumber evidence="12">5.4.2.2</ecNumber>
        <ecNumber evidence="12">5.4.2.8</ecNumber>
    </submittedName>
</protein>
<evidence type="ECO:0000313" key="12">
    <source>
        <dbReference type="EMBL" id="CAA6816490.1"/>
    </source>
</evidence>
<dbReference type="EMBL" id="CACVAZ010000106">
    <property type="protein sequence ID" value="CAA6816490.1"/>
    <property type="molecule type" value="Genomic_DNA"/>
</dbReference>
<name>A0A6S6TJ18_9BACT</name>
<dbReference type="InterPro" id="IPR036900">
    <property type="entry name" value="A-D-PHexomutase_C_sf"/>
</dbReference>
<sequence length="457" mass="51097">MIKKSIFREYDIRGIFEKELNEQSVKLIGYYLGKKIGKNKVVSIGYDARSHSPILRDYLTSGLNAAGCQVLDMGLVATPVNYYSNYIDFDGVTTNASIMITGSHNPSEYNGFKITVDQAPFFGDDIYALGDEIIANQTFEILDNTLNKKINVKSPYIEFMVKEFAHLKGMKTKMVLDGGNGVADTVISDIFDALGLNYEGLYMEPDGTFPNHHPDPSVEENLVDIKALLAKSGDIAFAYDGDADRIAVLTHKHNIKGDQMALLYAMKMENPIVIGEVKCSQVMYDELERRGATAIMYKTGHSNLKVKMKETGADLACEVSGHIFFKHRYFGYDDAIYATLRMLELINDGIDLDAEIDALPQVFSTEEIKVETTEEEKFLLIDKIKELLKNPPSNFPKIVNIIDVDGVRINFEKGWGLVRASNTTPVLVTRFESVDEALAKEYEKQVNVLIQNAKASL</sequence>
<dbReference type="PROSITE" id="PS00710">
    <property type="entry name" value="PGM_PMM"/>
    <property type="match status" value="1"/>
</dbReference>
<dbReference type="InterPro" id="IPR005844">
    <property type="entry name" value="A-D-PHexomutase_a/b/a-I"/>
</dbReference>
<evidence type="ECO:0000259" key="8">
    <source>
        <dbReference type="Pfam" id="PF00408"/>
    </source>
</evidence>
<dbReference type="Pfam" id="PF00408">
    <property type="entry name" value="PGM_PMM_IV"/>
    <property type="match status" value="1"/>
</dbReference>
<dbReference type="InterPro" id="IPR005845">
    <property type="entry name" value="A-D-PHexomutase_a/b/a-II"/>
</dbReference>
<dbReference type="GO" id="GO:0004614">
    <property type="term" value="F:phosphoglucomutase activity"/>
    <property type="evidence" value="ECO:0007669"/>
    <property type="project" value="UniProtKB-EC"/>
</dbReference>
<evidence type="ECO:0000256" key="5">
    <source>
        <dbReference type="ARBA" id="ARBA00022842"/>
    </source>
</evidence>
<comment type="cofactor">
    <cofactor evidence="1">
        <name>Mg(2+)</name>
        <dbReference type="ChEBI" id="CHEBI:18420"/>
    </cofactor>
</comment>
<dbReference type="EC" id="5.4.2.2" evidence="12"/>
<dbReference type="EC" id="5.4.2.8" evidence="12"/>
<evidence type="ECO:0000259" key="11">
    <source>
        <dbReference type="Pfam" id="PF02880"/>
    </source>
</evidence>
<dbReference type="SUPFAM" id="SSF55957">
    <property type="entry name" value="Phosphoglucomutase, C-terminal domain"/>
    <property type="match status" value="1"/>
</dbReference>
<dbReference type="InterPro" id="IPR016066">
    <property type="entry name" value="A-D-PHexomutase_CS"/>
</dbReference>
<feature type="domain" description="Alpha-D-phosphohexomutase alpha/beta/alpha" evidence="10">
    <location>
        <begin position="155"/>
        <end position="252"/>
    </location>
</feature>
<dbReference type="InterPro" id="IPR005843">
    <property type="entry name" value="A-D-PHexomutase_C"/>
</dbReference>
<evidence type="ECO:0000259" key="9">
    <source>
        <dbReference type="Pfam" id="PF02878"/>
    </source>
</evidence>
<dbReference type="PANTHER" id="PTHR43771:SF2">
    <property type="entry name" value="PHOSPHOMANNOMUTASE_PHOSPHOGLUCOMUTASE"/>
    <property type="match status" value="1"/>
</dbReference>
<evidence type="ECO:0000256" key="2">
    <source>
        <dbReference type="ARBA" id="ARBA00010231"/>
    </source>
</evidence>
<dbReference type="CDD" id="cd03089">
    <property type="entry name" value="PMM_PGM"/>
    <property type="match status" value="1"/>
</dbReference>
<evidence type="ECO:0000256" key="3">
    <source>
        <dbReference type="ARBA" id="ARBA00022553"/>
    </source>
</evidence>
<dbReference type="Gene3D" id="3.40.120.10">
    <property type="entry name" value="Alpha-D-Glucose-1,6-Bisphosphate, subunit A, domain 3"/>
    <property type="match status" value="3"/>
</dbReference>
<dbReference type="InterPro" id="IPR016055">
    <property type="entry name" value="A-D-PHexomutase_a/b/a-I/II/III"/>
</dbReference>
<dbReference type="GO" id="GO:0005975">
    <property type="term" value="P:carbohydrate metabolic process"/>
    <property type="evidence" value="ECO:0007669"/>
    <property type="project" value="InterPro"/>
</dbReference>
<dbReference type="GO" id="GO:0008966">
    <property type="term" value="F:phosphoglucosamine mutase activity"/>
    <property type="evidence" value="ECO:0007669"/>
    <property type="project" value="UniProtKB-EC"/>
</dbReference>
<dbReference type="Pfam" id="PF02880">
    <property type="entry name" value="PGM_PMM_III"/>
    <property type="match status" value="1"/>
</dbReference>
<accession>A0A6S6TJ18</accession>
<dbReference type="GO" id="GO:0000287">
    <property type="term" value="F:magnesium ion binding"/>
    <property type="evidence" value="ECO:0007669"/>
    <property type="project" value="InterPro"/>
</dbReference>
<comment type="similarity">
    <text evidence="2 7">Belongs to the phosphohexose mutase family.</text>
</comment>
<dbReference type="InterPro" id="IPR005846">
    <property type="entry name" value="A-D-PHexomutase_a/b/a-III"/>
</dbReference>